<organism evidence="2 3">
    <name type="scientific">Elysia marginata</name>
    <dbReference type="NCBI Taxonomy" id="1093978"/>
    <lineage>
        <taxon>Eukaryota</taxon>
        <taxon>Metazoa</taxon>
        <taxon>Spiralia</taxon>
        <taxon>Lophotrochozoa</taxon>
        <taxon>Mollusca</taxon>
        <taxon>Gastropoda</taxon>
        <taxon>Heterobranchia</taxon>
        <taxon>Euthyneura</taxon>
        <taxon>Panpulmonata</taxon>
        <taxon>Sacoglossa</taxon>
        <taxon>Placobranchoidea</taxon>
        <taxon>Plakobranchidae</taxon>
        <taxon>Elysia</taxon>
    </lineage>
</organism>
<feature type="compositionally biased region" description="Polar residues" evidence="1">
    <location>
        <begin position="329"/>
        <end position="342"/>
    </location>
</feature>
<accession>A0AAV4IZU9</accession>
<comment type="caution">
    <text evidence="2">The sequence shown here is derived from an EMBL/GenBank/DDBJ whole genome shotgun (WGS) entry which is preliminary data.</text>
</comment>
<feature type="region of interest" description="Disordered" evidence="1">
    <location>
        <begin position="256"/>
        <end position="342"/>
    </location>
</feature>
<dbReference type="AlphaFoldDB" id="A0AAV4IZU9"/>
<feature type="region of interest" description="Disordered" evidence="1">
    <location>
        <begin position="719"/>
        <end position="742"/>
    </location>
</feature>
<keyword evidence="3" id="KW-1185">Reference proteome</keyword>
<gene>
    <name evidence="2" type="ORF">ElyMa_001454600</name>
</gene>
<feature type="compositionally biased region" description="Polar residues" evidence="1">
    <location>
        <begin position="719"/>
        <end position="730"/>
    </location>
</feature>
<evidence type="ECO:0000313" key="2">
    <source>
        <dbReference type="EMBL" id="GFS15675.1"/>
    </source>
</evidence>
<name>A0AAV4IZU9_9GAST</name>
<reference evidence="2 3" key="1">
    <citation type="journal article" date="2021" name="Elife">
        <title>Chloroplast acquisition without the gene transfer in kleptoplastic sea slugs, Plakobranchus ocellatus.</title>
        <authorList>
            <person name="Maeda T."/>
            <person name="Takahashi S."/>
            <person name="Yoshida T."/>
            <person name="Shimamura S."/>
            <person name="Takaki Y."/>
            <person name="Nagai Y."/>
            <person name="Toyoda A."/>
            <person name="Suzuki Y."/>
            <person name="Arimoto A."/>
            <person name="Ishii H."/>
            <person name="Satoh N."/>
            <person name="Nishiyama T."/>
            <person name="Hasebe M."/>
            <person name="Maruyama T."/>
            <person name="Minagawa J."/>
            <person name="Obokata J."/>
            <person name="Shigenobu S."/>
        </authorList>
    </citation>
    <scope>NUCLEOTIDE SEQUENCE [LARGE SCALE GENOMIC DNA]</scope>
</reference>
<feature type="compositionally biased region" description="Polar residues" evidence="1">
    <location>
        <begin position="628"/>
        <end position="657"/>
    </location>
</feature>
<evidence type="ECO:0000313" key="3">
    <source>
        <dbReference type="Proteomes" id="UP000762676"/>
    </source>
</evidence>
<evidence type="ECO:0000256" key="1">
    <source>
        <dbReference type="SAM" id="MobiDB-lite"/>
    </source>
</evidence>
<feature type="compositionally biased region" description="Polar residues" evidence="1">
    <location>
        <begin position="547"/>
        <end position="558"/>
    </location>
</feature>
<dbReference type="EMBL" id="BMAT01002863">
    <property type="protein sequence ID" value="GFS15675.1"/>
    <property type="molecule type" value="Genomic_DNA"/>
</dbReference>
<sequence>MPHYKIQDFVFILAFLLPWRVIRVVNSLVVAVQDHEHFRLKLIYGRKKKIVNSLRETEIKLQLFRAQCNALKRLCYNEGVEESKIDQILMVEECVVNKAGKSKCKIKIDNSSVILLNDKSDFPRLSPRPSLLNLVDKVSARRKSMQPQCLASADRDLFLACKDNSRKGFFKARARSNSESGRGTLSSPDDCGASGGILGAMGQYNHQNSLGEGGSAYSGLNTPIVIDRKASLSSPMMAGHVKHILHSLDAKINQMNGSGGRLVGPRNSVDADSIAEEGSTVDRKRGSSLEDVDDGGSTKSGGSSVGGGNRRNSSGWHQRRVDSIEEAVETSSPDAKFTTTKAEQSVALGLRNKRRASLQPQRCVDEDDADILSARRTFTLPESEFIDPYSQNHNSLHHNGVSNASRVSVQGRAGYMDRTGPWSQINLGQEKARRPSVETSSSTSQVMVMPQTDSHYFTPTTIHVDPPSTTSNYSLSSSNGSAGANNLRGISPIAEQSINGSSQSVSGLYDASETEKSTQEQNSTIYKAPLASCDADDEDYDLVDNSECSATQEPSRPSTKLEGMSVSDNSLDDKISLSSETAKKTLKSETDVTCINNKNTSTGAADQGCAEDKTSRPIGASLKPKTLRTPSDIENQNNLTISEHGSRTSSIEETSANVGPETKLNLGDFSEINETNTVAAVVVGSRNEKPCGSKLLPHCRQSPSLTACSNGSNNLGSAPCASNISTSNSRPHAHGTTIAKEV</sequence>
<feature type="region of interest" description="Disordered" evidence="1">
    <location>
        <begin position="498"/>
        <end position="525"/>
    </location>
</feature>
<protein>
    <submittedName>
        <fullName evidence="2">Voltage-gated hydrogen channel 1</fullName>
    </submittedName>
</protein>
<feature type="region of interest" description="Disordered" evidence="1">
    <location>
        <begin position="547"/>
        <end position="571"/>
    </location>
</feature>
<feature type="region of interest" description="Disordered" evidence="1">
    <location>
        <begin position="602"/>
        <end position="661"/>
    </location>
</feature>
<proteinExistence type="predicted"/>
<dbReference type="Proteomes" id="UP000762676">
    <property type="component" value="Unassembled WGS sequence"/>
</dbReference>